<organism evidence="1 2">
    <name type="scientific">Rotaria socialis</name>
    <dbReference type="NCBI Taxonomy" id="392032"/>
    <lineage>
        <taxon>Eukaryota</taxon>
        <taxon>Metazoa</taxon>
        <taxon>Spiralia</taxon>
        <taxon>Gnathifera</taxon>
        <taxon>Rotifera</taxon>
        <taxon>Eurotatoria</taxon>
        <taxon>Bdelloidea</taxon>
        <taxon>Philodinida</taxon>
        <taxon>Philodinidae</taxon>
        <taxon>Rotaria</taxon>
    </lineage>
</organism>
<gene>
    <name evidence="1" type="ORF">TOA249_LOCUS10801</name>
</gene>
<sequence length="86" mass="9212">MVLLLYVNPQTPNQNPVPTSFTQRHAWRRSSYFCDQTTINSGGLIGAGTVPCTDFSVSQDMSAGQSSTIINFPPNIMVALSFTGGA</sequence>
<evidence type="ECO:0000313" key="1">
    <source>
        <dbReference type="EMBL" id="CAF4603928.1"/>
    </source>
</evidence>
<comment type="caution">
    <text evidence="1">The sequence shown here is derived from an EMBL/GenBank/DDBJ whole genome shotgun (WGS) entry which is preliminary data.</text>
</comment>
<dbReference type="AlphaFoldDB" id="A0A821C8N4"/>
<dbReference type="EMBL" id="CAJOBS010000569">
    <property type="protein sequence ID" value="CAF4603928.1"/>
    <property type="molecule type" value="Genomic_DNA"/>
</dbReference>
<dbReference type="Proteomes" id="UP000663838">
    <property type="component" value="Unassembled WGS sequence"/>
</dbReference>
<evidence type="ECO:0000313" key="2">
    <source>
        <dbReference type="Proteomes" id="UP000663838"/>
    </source>
</evidence>
<name>A0A821C8N4_9BILA</name>
<reference evidence="1" key="1">
    <citation type="submission" date="2021-02" db="EMBL/GenBank/DDBJ databases">
        <authorList>
            <person name="Nowell W R."/>
        </authorList>
    </citation>
    <scope>NUCLEOTIDE SEQUENCE</scope>
</reference>
<protein>
    <submittedName>
        <fullName evidence="1">Uncharacterized protein</fullName>
    </submittedName>
</protein>
<accession>A0A821C8N4</accession>
<proteinExistence type="predicted"/>